<evidence type="ECO:0000313" key="3">
    <source>
        <dbReference type="Proteomes" id="UP000534870"/>
    </source>
</evidence>
<evidence type="ECO:0000313" key="2">
    <source>
        <dbReference type="EMBL" id="NVN12523.1"/>
    </source>
</evidence>
<feature type="non-terminal residue" evidence="2">
    <location>
        <position position="51"/>
    </location>
</feature>
<keyword evidence="1" id="KW-0472">Membrane</keyword>
<dbReference type="AlphaFoldDB" id="A0A7Y7IYU4"/>
<protein>
    <submittedName>
        <fullName evidence="2">Tim44 domain-containing protein</fullName>
    </submittedName>
</protein>
<evidence type="ECO:0000256" key="1">
    <source>
        <dbReference type="SAM" id="Phobius"/>
    </source>
</evidence>
<proteinExistence type="predicted"/>
<keyword evidence="1" id="KW-0812">Transmembrane</keyword>
<comment type="caution">
    <text evidence="2">The sequence shown here is derived from an EMBL/GenBank/DDBJ whole genome shotgun (WGS) entry which is preliminary data.</text>
</comment>
<reference evidence="2 3" key="1">
    <citation type="submission" date="2020-06" db="EMBL/GenBank/DDBJ databases">
        <title>Description of novel acetic acid bacteria.</title>
        <authorList>
            <person name="Sombolestani A."/>
        </authorList>
    </citation>
    <scope>NUCLEOTIDE SEQUENCE [LARGE SCALE GENOMIC DNA]</scope>
    <source>
        <strain evidence="2 3">LMG 31431</strain>
    </source>
</reference>
<feature type="transmembrane region" description="Helical" evidence="1">
    <location>
        <begin position="6"/>
        <end position="24"/>
    </location>
</feature>
<dbReference type="EMBL" id="JABXXP010000480">
    <property type="protein sequence ID" value="NVN12523.1"/>
    <property type="molecule type" value="Genomic_DNA"/>
</dbReference>
<dbReference type="Proteomes" id="UP000534870">
    <property type="component" value="Unassembled WGS sequence"/>
</dbReference>
<name>A0A7Y7IYU4_9PROT</name>
<accession>A0A7Y7IYU4</accession>
<keyword evidence="1" id="KW-1133">Transmembrane helix</keyword>
<gene>
    <name evidence="2" type="ORF">HUK84_15560</name>
</gene>
<organism evidence="2 3">
    <name type="scientific">Nguyenibacter vanlangensis</name>
    <dbReference type="NCBI Taxonomy" id="1216886"/>
    <lineage>
        <taxon>Bacteria</taxon>
        <taxon>Pseudomonadati</taxon>
        <taxon>Pseudomonadota</taxon>
        <taxon>Alphaproteobacteria</taxon>
        <taxon>Acetobacterales</taxon>
        <taxon>Acetobacteraceae</taxon>
        <taxon>Nguyenibacter</taxon>
    </lineage>
</organism>
<sequence length="51" mass="5419">MDFSFSHFPFDLVLFGLIAAFLALRLRSILGTRVGVEPAPPPGAAPRPGPV</sequence>